<dbReference type="EMBL" id="CP163445">
    <property type="protein sequence ID" value="XDQ77146.1"/>
    <property type="molecule type" value="Genomic_DNA"/>
</dbReference>
<dbReference type="GO" id="GO:0043041">
    <property type="term" value="P:amino acid activation for nonribosomal peptide biosynthetic process"/>
    <property type="evidence" value="ECO:0007669"/>
    <property type="project" value="TreeGrafter"/>
</dbReference>
<organism evidence="3">
    <name type="scientific">Streptomyces sp. Y1</name>
    <dbReference type="NCBI Taxonomy" id="3238634"/>
    <lineage>
        <taxon>Bacteria</taxon>
        <taxon>Bacillati</taxon>
        <taxon>Actinomycetota</taxon>
        <taxon>Actinomycetes</taxon>
        <taxon>Kitasatosporales</taxon>
        <taxon>Streptomycetaceae</taxon>
        <taxon>Streptomyces</taxon>
    </lineage>
</organism>
<dbReference type="Gene3D" id="3.30.559.30">
    <property type="entry name" value="Nonribosomal peptide synthetase, condensation domain"/>
    <property type="match status" value="1"/>
</dbReference>
<dbReference type="PANTHER" id="PTHR45527:SF1">
    <property type="entry name" value="FATTY ACID SYNTHASE"/>
    <property type="match status" value="1"/>
</dbReference>
<dbReference type="SUPFAM" id="SSF52777">
    <property type="entry name" value="CoA-dependent acyltransferases"/>
    <property type="match status" value="2"/>
</dbReference>
<dbReference type="GO" id="GO:0005737">
    <property type="term" value="C:cytoplasm"/>
    <property type="evidence" value="ECO:0007669"/>
    <property type="project" value="TreeGrafter"/>
</dbReference>
<dbReference type="Gene3D" id="3.30.559.10">
    <property type="entry name" value="Chloramphenicol acetyltransferase-like domain"/>
    <property type="match status" value="1"/>
</dbReference>
<dbReference type="RefSeq" id="WP_369182104.1">
    <property type="nucleotide sequence ID" value="NZ_CP163445.1"/>
</dbReference>
<dbReference type="GO" id="GO:0003824">
    <property type="term" value="F:catalytic activity"/>
    <property type="evidence" value="ECO:0007669"/>
    <property type="project" value="InterPro"/>
</dbReference>
<feature type="domain" description="Condensation" evidence="2">
    <location>
        <begin position="86"/>
        <end position="369"/>
    </location>
</feature>
<proteinExistence type="predicted"/>
<dbReference type="InterPro" id="IPR023213">
    <property type="entry name" value="CAT-like_dom_sf"/>
</dbReference>
<dbReference type="InterPro" id="IPR001242">
    <property type="entry name" value="Condensation_dom"/>
</dbReference>
<gene>
    <name evidence="3" type="ORF">AB2U05_00940</name>
</gene>
<evidence type="ECO:0000256" key="1">
    <source>
        <dbReference type="SAM" id="MobiDB-lite"/>
    </source>
</evidence>
<dbReference type="AlphaFoldDB" id="A0AB39TBI4"/>
<evidence type="ECO:0000313" key="3">
    <source>
        <dbReference type="EMBL" id="XDQ77146.1"/>
    </source>
</evidence>
<evidence type="ECO:0000259" key="2">
    <source>
        <dbReference type="Pfam" id="PF00668"/>
    </source>
</evidence>
<protein>
    <submittedName>
        <fullName evidence="3">Condensation domain-containing protein</fullName>
    </submittedName>
</protein>
<feature type="region of interest" description="Disordered" evidence="1">
    <location>
        <begin position="1"/>
        <end position="51"/>
    </location>
</feature>
<accession>A0AB39TBI4</accession>
<dbReference type="GO" id="GO:0008610">
    <property type="term" value="P:lipid biosynthetic process"/>
    <property type="evidence" value="ECO:0007669"/>
    <property type="project" value="UniProtKB-ARBA"/>
</dbReference>
<dbReference type="GO" id="GO:0044550">
    <property type="term" value="P:secondary metabolite biosynthetic process"/>
    <property type="evidence" value="ECO:0007669"/>
    <property type="project" value="TreeGrafter"/>
</dbReference>
<dbReference type="Pfam" id="PF00668">
    <property type="entry name" value="Condensation"/>
    <property type="match status" value="1"/>
</dbReference>
<dbReference type="PANTHER" id="PTHR45527">
    <property type="entry name" value="NONRIBOSOMAL PEPTIDE SYNTHETASE"/>
    <property type="match status" value="1"/>
</dbReference>
<name>A0AB39TBI4_9ACTN</name>
<sequence>MTPHDVRPARRQISVPFAAESDGGSPTRDGGPPTRHSGPPTRDSGPLTRGQDNMIRCIRGEAPEQSNKDSVWPVPDGTSLGAGLAALRRLVERHDSLRTAFPPGPGPDGFPAAQVVHPTGALTVTVVEAGGRSDAELDALAEESGRADLAVPFDLAAPPRIRFTLLADRDRLLRLVAVVCHAGADGAATAVLIRDWHALAAGQELPPVTAPTPLEVAAAEQSTQGRRRAANSLRHWARVLTTAPQSVFADARIVGPPGDHGALLVRSTAAAGHLAAVCRRTSASPSVVLLAVFAALVAHRAGRGELVISALSANRQRAALVDHVGTLAQDALILLDAGVDDLDELIARTKSASLGAYWHSTLDAELVWQLVEDAAHLRGTRFPRQVVVNDLSLTVPAAVIDARPAPAGDPELTPLPAPTLPARLMFTILRIAGSLEFVLVTCPQVLDPAETEGFARALLAVLAAAAEGPVVPAGLPGVLGPPPCARGRDWRLVDGSWVDLAAVRGLLDATLGPHQLRLDEGRLVAELVSADPALDPAAAHRAVVAALPGRDTAMAPHHYVVRHPAPGGELVRAGSGRDQEIVARLSALT</sequence>
<reference evidence="3" key="1">
    <citation type="submission" date="2024-07" db="EMBL/GenBank/DDBJ databases">
        <authorList>
            <person name="Yu S.T."/>
        </authorList>
    </citation>
    <scope>NUCLEOTIDE SEQUENCE</scope>
    <source>
        <strain evidence="3">Y1</strain>
    </source>
</reference>
<dbReference type="GO" id="GO:0031177">
    <property type="term" value="F:phosphopantetheine binding"/>
    <property type="evidence" value="ECO:0007669"/>
    <property type="project" value="TreeGrafter"/>
</dbReference>